<dbReference type="EMBL" id="BATL01000035">
    <property type="protein sequence ID" value="GAD76046.1"/>
    <property type="molecule type" value="Genomic_DNA"/>
</dbReference>
<proteinExistence type="inferred from homology"/>
<reference evidence="17 18" key="1">
    <citation type="submission" date="2013-09" db="EMBL/GenBank/DDBJ databases">
        <title>Whole genome shotgun sequence of Vibrio azureus NBRC 104587.</title>
        <authorList>
            <person name="Isaki S."/>
            <person name="Hosoyama A."/>
            <person name="Numata M."/>
            <person name="Hashimoto M."/>
            <person name="Hosoyama Y."/>
            <person name="Tsuchikane K."/>
            <person name="Noguchi M."/>
            <person name="Hirakata S."/>
            <person name="Ichikawa N."/>
            <person name="Ohji S."/>
            <person name="Yamazoe A."/>
            <person name="Fujita N."/>
        </authorList>
    </citation>
    <scope>NUCLEOTIDE SEQUENCE [LARGE SCALE GENOMIC DNA]</scope>
    <source>
        <strain evidence="17 18">NBRC 104587</strain>
    </source>
</reference>
<dbReference type="GO" id="GO:0003774">
    <property type="term" value="F:cytoskeletal motor activity"/>
    <property type="evidence" value="ECO:0007669"/>
    <property type="project" value="InterPro"/>
</dbReference>
<dbReference type="InterPro" id="IPR000067">
    <property type="entry name" value="FlgMring_FliF"/>
</dbReference>
<feature type="transmembrane region" description="Helical" evidence="14">
    <location>
        <begin position="458"/>
        <end position="477"/>
    </location>
</feature>
<keyword evidence="17" id="KW-0282">Flagellum</keyword>
<dbReference type="Proteomes" id="UP000016567">
    <property type="component" value="Unassembled WGS sequence"/>
</dbReference>
<dbReference type="GO" id="GO:0071973">
    <property type="term" value="P:bacterial-type flagellum-dependent cell motility"/>
    <property type="evidence" value="ECO:0007669"/>
    <property type="project" value="InterPro"/>
</dbReference>
<evidence type="ECO:0000256" key="10">
    <source>
        <dbReference type="ARBA" id="ARBA00023143"/>
    </source>
</evidence>
<organism evidence="17 18">
    <name type="scientific">Vibrio azureus NBRC 104587</name>
    <dbReference type="NCBI Taxonomy" id="1219077"/>
    <lineage>
        <taxon>Bacteria</taxon>
        <taxon>Pseudomonadati</taxon>
        <taxon>Pseudomonadota</taxon>
        <taxon>Gammaproteobacteria</taxon>
        <taxon>Vibrionales</taxon>
        <taxon>Vibrionaceae</taxon>
        <taxon>Vibrio</taxon>
    </lineage>
</organism>
<dbReference type="NCBIfam" id="TIGR00206">
    <property type="entry name" value="fliF"/>
    <property type="match status" value="1"/>
</dbReference>
<protein>
    <recommendedName>
        <fullName evidence="5 12">Flagellar M-ring protein</fullName>
    </recommendedName>
</protein>
<dbReference type="InterPro" id="IPR006182">
    <property type="entry name" value="FliF_N_dom"/>
</dbReference>
<dbReference type="PIRSF" id="PIRSF004862">
    <property type="entry name" value="FliF"/>
    <property type="match status" value="1"/>
</dbReference>
<evidence type="ECO:0000313" key="18">
    <source>
        <dbReference type="Proteomes" id="UP000016567"/>
    </source>
</evidence>
<evidence type="ECO:0000256" key="8">
    <source>
        <dbReference type="ARBA" id="ARBA00022989"/>
    </source>
</evidence>
<evidence type="ECO:0000313" key="17">
    <source>
        <dbReference type="EMBL" id="GAD76046.1"/>
    </source>
</evidence>
<keyword evidence="10 12" id="KW-0975">Bacterial flagellum</keyword>
<accession>U3A7V7</accession>
<dbReference type="GO" id="GO:0005886">
    <property type="term" value="C:plasma membrane"/>
    <property type="evidence" value="ECO:0007669"/>
    <property type="project" value="UniProtKB-SubCell"/>
</dbReference>
<keyword evidence="9 14" id="KW-0472">Membrane</keyword>
<gene>
    <name evidence="17" type="primary">fliF</name>
    <name evidence="17" type="ORF">VAZ01S_035_00540</name>
</gene>
<comment type="similarity">
    <text evidence="4 12">Belongs to the FliF family.</text>
</comment>
<dbReference type="InterPro" id="IPR043427">
    <property type="entry name" value="YscJ/FliF"/>
</dbReference>
<dbReference type="STRING" id="1219077.VAZ01S_035_00540"/>
<dbReference type="InterPro" id="IPR045851">
    <property type="entry name" value="AMP-bd_C_sf"/>
</dbReference>
<evidence type="ECO:0000256" key="14">
    <source>
        <dbReference type="SAM" id="Phobius"/>
    </source>
</evidence>
<keyword evidence="18" id="KW-1185">Reference proteome</keyword>
<sequence>MSELSTQVAGNSVLQANSAPSLSTSSSMYEATNKLKQWWSSSQRNLVLSAVLAAVIAAIIVVALWSSSQSYRPLYSQQERFDIGEIISVLENESISYRMQEQNGQVLVPEGQVARIRMLLASKGVKAQLPTGLESLKEDSALGTSQFMETARYRHGLEGELVRTIMSLHAVTNARVHLAIPKQTLFVRQNAEAPSASVMLELTPSEDLKSEQVEAIINLVVGSVTGMKPEFVSVVDQYGRLLSADVASAEVGKVNAKYLDYQKTVEKQIIQRAADMLTPIVGPSNFRVQVAADMNFSQVEETQEILDDEPVVRNEHSIQNNSVDQIALGVPGSLSNQPPVTGEEPVKNKENQNSNSRSEINRQYAVGSSVRRTQYQQGKIEKISVSVLLNSQSAPDGVAWGEAEKAQIVTLINDAVGISSERGDRLSLMTFQFTPVEIGAPPVQPWWQNPMVQQPLRYLIGGILGLAMILFVLRPLIKHLTGSTDKQDQSTELEFAQLQQTPEPEMNDLQTRKELEYEEDLNRRLSEKGISSSTGLDIKSDMLPPSDSPLEIQLKHLQLIANEEPERVAEILKQWVNINEHSTVDVSTNI</sequence>
<comment type="subcellular location">
    <subcellularLocation>
        <location evidence="2 12">Bacterial flagellum basal body</location>
    </subcellularLocation>
    <subcellularLocation>
        <location evidence="3">Cell membrane</location>
        <topology evidence="3">Multi-pass membrane protein</topology>
    </subcellularLocation>
</comment>
<keyword evidence="6" id="KW-1003">Cell membrane</keyword>
<evidence type="ECO:0000256" key="1">
    <source>
        <dbReference type="ARBA" id="ARBA00003820"/>
    </source>
</evidence>
<keyword evidence="8 14" id="KW-1133">Transmembrane helix</keyword>
<name>U3A7V7_9VIBR</name>
<dbReference type="PRINTS" id="PR01009">
    <property type="entry name" value="FLGMRINGFLIF"/>
</dbReference>
<evidence type="ECO:0000256" key="13">
    <source>
        <dbReference type="SAM" id="MobiDB-lite"/>
    </source>
</evidence>
<evidence type="ECO:0000256" key="6">
    <source>
        <dbReference type="ARBA" id="ARBA00022475"/>
    </source>
</evidence>
<evidence type="ECO:0000256" key="9">
    <source>
        <dbReference type="ARBA" id="ARBA00023136"/>
    </source>
</evidence>
<evidence type="ECO:0000259" key="16">
    <source>
        <dbReference type="Pfam" id="PF08345"/>
    </source>
</evidence>
<feature type="domain" description="Flagellar M-ring N-terminal" evidence="15">
    <location>
        <begin position="67"/>
        <end position="243"/>
    </location>
</feature>
<dbReference type="AlphaFoldDB" id="U3A7V7"/>
<keyword evidence="17" id="KW-0966">Cell projection</keyword>
<keyword evidence="17" id="KW-0969">Cilium</keyword>
<dbReference type="Pfam" id="PF08345">
    <property type="entry name" value="YscJ_FliF_C"/>
    <property type="match status" value="1"/>
</dbReference>
<dbReference type="Pfam" id="PF01514">
    <property type="entry name" value="YscJ_FliF"/>
    <property type="match status" value="1"/>
</dbReference>
<dbReference type="InterPro" id="IPR013556">
    <property type="entry name" value="Flag_M-ring_C"/>
</dbReference>
<feature type="domain" description="Flagellar M-ring C-terminal" evidence="16">
    <location>
        <begin position="277"/>
        <end position="433"/>
    </location>
</feature>
<keyword evidence="7 14" id="KW-0812">Transmembrane</keyword>
<comment type="function">
    <text evidence="1 12">The M ring may be actively involved in energy transduction.</text>
</comment>
<evidence type="ECO:0000256" key="3">
    <source>
        <dbReference type="ARBA" id="ARBA00004651"/>
    </source>
</evidence>
<dbReference type="GO" id="GO:0009431">
    <property type="term" value="C:bacterial-type flagellum basal body, MS ring"/>
    <property type="evidence" value="ECO:0007669"/>
    <property type="project" value="InterPro"/>
</dbReference>
<dbReference type="OrthoDB" id="8554211at2"/>
<evidence type="ECO:0000256" key="4">
    <source>
        <dbReference type="ARBA" id="ARBA00007971"/>
    </source>
</evidence>
<evidence type="ECO:0000256" key="5">
    <source>
        <dbReference type="ARBA" id="ARBA00017949"/>
    </source>
</evidence>
<comment type="subunit">
    <text evidence="11">The basal body constitutes a major portion of the flagellar organelle and consists of four rings (L,P,S, and M) mounted on a central rod. The M ring is integral to the inner membrane of the cell and may be connected to the flagellar rod via the S ring. The S (supramembrane ring) lies just distal to the M ring. The L and P rings lie in the outer membrane and the periplasmic space, respectively.</text>
</comment>
<evidence type="ECO:0000256" key="12">
    <source>
        <dbReference type="PIRNR" id="PIRNR004862"/>
    </source>
</evidence>
<feature type="region of interest" description="Disordered" evidence="13">
    <location>
        <begin position="328"/>
        <end position="361"/>
    </location>
</feature>
<comment type="caution">
    <text evidence="17">The sequence shown here is derived from an EMBL/GenBank/DDBJ whole genome shotgun (WGS) entry which is preliminary data.</text>
</comment>
<dbReference type="eggNOG" id="COG1766">
    <property type="taxonomic scope" value="Bacteria"/>
</dbReference>
<dbReference type="PANTHER" id="PTHR30046">
    <property type="entry name" value="FLAGELLAR M-RING PROTEIN"/>
    <property type="match status" value="1"/>
</dbReference>
<dbReference type="Gene3D" id="3.30.300.30">
    <property type="match status" value="1"/>
</dbReference>
<feature type="transmembrane region" description="Helical" evidence="14">
    <location>
        <begin position="46"/>
        <end position="65"/>
    </location>
</feature>
<evidence type="ECO:0000256" key="2">
    <source>
        <dbReference type="ARBA" id="ARBA00004117"/>
    </source>
</evidence>
<dbReference type="RefSeq" id="WP_021709798.1">
    <property type="nucleotide sequence ID" value="NZ_BAOB01000223.1"/>
</dbReference>
<evidence type="ECO:0000256" key="7">
    <source>
        <dbReference type="ARBA" id="ARBA00022692"/>
    </source>
</evidence>
<dbReference type="PANTHER" id="PTHR30046:SF0">
    <property type="entry name" value="FLAGELLAR M-RING PROTEIN"/>
    <property type="match status" value="1"/>
</dbReference>
<evidence type="ECO:0000259" key="15">
    <source>
        <dbReference type="Pfam" id="PF01514"/>
    </source>
</evidence>
<evidence type="ECO:0000256" key="11">
    <source>
        <dbReference type="ARBA" id="ARBA00025936"/>
    </source>
</evidence>